<reference evidence="2 3" key="1">
    <citation type="journal article" date="2015" name="BMC Genomics">
        <title>Gene expression during zombie ant biting behavior reflects the complexity underlying fungal parasitic behavioral manipulation.</title>
        <authorList>
            <person name="de Bekker C."/>
            <person name="Ohm R.A."/>
            <person name="Loreto R.G."/>
            <person name="Sebastian A."/>
            <person name="Albert I."/>
            <person name="Merrow M."/>
            <person name="Brachmann A."/>
            <person name="Hughes D.P."/>
        </authorList>
    </citation>
    <scope>NUCLEOTIDE SEQUENCE [LARGE SCALE GENOMIC DNA]</scope>
    <source>
        <strain evidence="2 3">SC16a</strain>
    </source>
</reference>
<evidence type="ECO:0000313" key="3">
    <source>
        <dbReference type="Proteomes" id="UP000037136"/>
    </source>
</evidence>
<sequence>MHCMDGSLIAPPLFVSRLALPLTRRDHETDTSRLIRAAASRRLPSIADFRPRLAPDGLCPASALPTSSIAPSVVVVVLNLVFIPVPPLPSPLGLQIASIVERAGFGSFPSPSQPCSPSPVLPVFADGLHHPPNLSTSQPPARSSPRHLGHSRFAHRDKTEPVI</sequence>
<feature type="compositionally biased region" description="Basic residues" evidence="1">
    <location>
        <begin position="144"/>
        <end position="153"/>
    </location>
</feature>
<name>A0A2A9P910_OPHUN</name>
<organism evidence="2 3">
    <name type="scientific">Ophiocordyceps unilateralis</name>
    <name type="common">Zombie-ant fungus</name>
    <name type="synonym">Torrubia unilateralis</name>
    <dbReference type="NCBI Taxonomy" id="268505"/>
    <lineage>
        <taxon>Eukaryota</taxon>
        <taxon>Fungi</taxon>
        <taxon>Dikarya</taxon>
        <taxon>Ascomycota</taxon>
        <taxon>Pezizomycotina</taxon>
        <taxon>Sordariomycetes</taxon>
        <taxon>Hypocreomycetidae</taxon>
        <taxon>Hypocreales</taxon>
        <taxon>Ophiocordycipitaceae</taxon>
        <taxon>Ophiocordyceps</taxon>
    </lineage>
</organism>
<keyword evidence="3" id="KW-1185">Reference proteome</keyword>
<feature type="compositionally biased region" description="Basic and acidic residues" evidence="1">
    <location>
        <begin position="154"/>
        <end position="163"/>
    </location>
</feature>
<proteinExistence type="predicted"/>
<feature type="region of interest" description="Disordered" evidence="1">
    <location>
        <begin position="126"/>
        <end position="163"/>
    </location>
</feature>
<protein>
    <submittedName>
        <fullName evidence="2">Uncharacterized protein</fullName>
    </submittedName>
</protein>
<dbReference type="EMBL" id="LAZP02000402">
    <property type="protein sequence ID" value="PFH57491.1"/>
    <property type="molecule type" value="Genomic_DNA"/>
</dbReference>
<dbReference type="Proteomes" id="UP000037136">
    <property type="component" value="Unassembled WGS sequence"/>
</dbReference>
<evidence type="ECO:0000256" key="1">
    <source>
        <dbReference type="SAM" id="MobiDB-lite"/>
    </source>
</evidence>
<gene>
    <name evidence="2" type="ORF">XA68_15004</name>
</gene>
<comment type="caution">
    <text evidence="2">The sequence shown here is derived from an EMBL/GenBank/DDBJ whole genome shotgun (WGS) entry which is preliminary data.</text>
</comment>
<evidence type="ECO:0000313" key="2">
    <source>
        <dbReference type="EMBL" id="PFH57491.1"/>
    </source>
</evidence>
<dbReference type="AlphaFoldDB" id="A0A2A9P910"/>
<reference evidence="2 3" key="2">
    <citation type="journal article" date="2017" name="Sci. Rep.">
        <title>Ant-infecting Ophiocordyceps genomes reveal a high diversity of potential behavioral manipulation genes and a possible major role for enterotoxins.</title>
        <authorList>
            <person name="de Bekker C."/>
            <person name="Ohm R.A."/>
            <person name="Evans H.C."/>
            <person name="Brachmann A."/>
            <person name="Hughes D.P."/>
        </authorList>
    </citation>
    <scope>NUCLEOTIDE SEQUENCE [LARGE SCALE GENOMIC DNA]</scope>
    <source>
        <strain evidence="2 3">SC16a</strain>
    </source>
</reference>
<accession>A0A2A9P910</accession>